<keyword evidence="2" id="KW-0547">Nucleotide-binding</keyword>
<evidence type="ECO:0000313" key="6">
    <source>
        <dbReference type="Proteomes" id="UP001172911"/>
    </source>
</evidence>
<dbReference type="GO" id="GO:0016887">
    <property type="term" value="F:ATP hydrolysis activity"/>
    <property type="evidence" value="ECO:0007669"/>
    <property type="project" value="InterPro"/>
</dbReference>
<proteinExistence type="predicted"/>
<dbReference type="InterPro" id="IPR027417">
    <property type="entry name" value="P-loop_NTPase"/>
</dbReference>
<dbReference type="InterPro" id="IPR017871">
    <property type="entry name" value="ABC_transporter-like_CS"/>
</dbReference>
<dbReference type="InterPro" id="IPR050153">
    <property type="entry name" value="Metal_Ion_Import_ABC"/>
</dbReference>
<dbReference type="Gene3D" id="3.40.50.300">
    <property type="entry name" value="P-loop containing nucleotide triphosphate hydrolases"/>
    <property type="match status" value="1"/>
</dbReference>
<dbReference type="InterPro" id="IPR003593">
    <property type="entry name" value="AAA+_ATPase"/>
</dbReference>
<accession>A0AAW7ZHG2</accession>
<dbReference type="FunFam" id="3.40.50.300:FF:000134">
    <property type="entry name" value="Iron-enterobactin ABC transporter ATP-binding protein"/>
    <property type="match status" value="1"/>
</dbReference>
<keyword evidence="6" id="KW-1185">Reference proteome</keyword>
<dbReference type="CDD" id="cd03235">
    <property type="entry name" value="ABC_Metallic_Cations"/>
    <property type="match status" value="1"/>
</dbReference>
<dbReference type="InterPro" id="IPR003439">
    <property type="entry name" value="ABC_transporter-like_ATP-bd"/>
</dbReference>
<dbReference type="SUPFAM" id="SSF52540">
    <property type="entry name" value="P-loop containing nucleoside triphosphate hydrolases"/>
    <property type="match status" value="1"/>
</dbReference>
<evidence type="ECO:0000256" key="2">
    <source>
        <dbReference type="ARBA" id="ARBA00022741"/>
    </source>
</evidence>
<dbReference type="SMART" id="SM00382">
    <property type="entry name" value="AAA"/>
    <property type="match status" value="1"/>
</dbReference>
<organism evidence="5 6">
    <name type="scientific">Desulforamulus aquiferis</name>
    <dbReference type="NCBI Taxonomy" id="1397668"/>
    <lineage>
        <taxon>Bacteria</taxon>
        <taxon>Bacillati</taxon>
        <taxon>Bacillota</taxon>
        <taxon>Clostridia</taxon>
        <taxon>Eubacteriales</taxon>
        <taxon>Peptococcaceae</taxon>
        <taxon>Desulforamulus</taxon>
    </lineage>
</organism>
<comment type="caution">
    <text evidence="5">The sequence shown here is derived from an EMBL/GenBank/DDBJ whole genome shotgun (WGS) entry which is preliminary data.</text>
</comment>
<evidence type="ECO:0000256" key="1">
    <source>
        <dbReference type="ARBA" id="ARBA00022448"/>
    </source>
</evidence>
<dbReference type="EMBL" id="JARPTC010000024">
    <property type="protein sequence ID" value="MDO7788754.1"/>
    <property type="molecule type" value="Genomic_DNA"/>
</dbReference>
<protein>
    <submittedName>
        <fullName evidence="5">Metal ABC transporter ATP-binding protein</fullName>
    </submittedName>
</protein>
<dbReference type="Proteomes" id="UP001172911">
    <property type="component" value="Unassembled WGS sequence"/>
</dbReference>
<dbReference type="AlphaFoldDB" id="A0AAW7ZHG2"/>
<reference evidence="5" key="1">
    <citation type="journal article" date="2023" name="J. Hazard. Mater.">
        <title>Anaerobic biodegradation of pyrene and benzo[a]pyrene by a new sulfate-reducing Desulforamulus aquiferis strain DSA.</title>
        <authorList>
            <person name="Zhang Z."/>
            <person name="Sun J."/>
            <person name="Gong X."/>
            <person name="Wang C."/>
            <person name="Wang H."/>
        </authorList>
    </citation>
    <scope>NUCLEOTIDE SEQUENCE</scope>
    <source>
        <strain evidence="5">DSA</strain>
    </source>
</reference>
<dbReference type="GO" id="GO:0005524">
    <property type="term" value="F:ATP binding"/>
    <property type="evidence" value="ECO:0007669"/>
    <property type="project" value="UniProtKB-KW"/>
</dbReference>
<dbReference type="PROSITE" id="PS00211">
    <property type="entry name" value="ABC_TRANSPORTER_1"/>
    <property type="match status" value="1"/>
</dbReference>
<dbReference type="Pfam" id="PF00005">
    <property type="entry name" value="ABC_tran"/>
    <property type="match status" value="1"/>
</dbReference>
<reference evidence="5" key="2">
    <citation type="submission" date="2023-03" db="EMBL/GenBank/DDBJ databases">
        <authorList>
            <person name="Zhang Z."/>
        </authorList>
    </citation>
    <scope>NUCLEOTIDE SEQUENCE</scope>
    <source>
        <strain evidence="5">DSA</strain>
    </source>
</reference>
<dbReference type="RefSeq" id="WP_304544969.1">
    <property type="nucleotide sequence ID" value="NZ_JARPTC010000024.1"/>
</dbReference>
<evidence type="ECO:0000256" key="3">
    <source>
        <dbReference type="ARBA" id="ARBA00022840"/>
    </source>
</evidence>
<name>A0AAW7ZHG2_9FIRM</name>
<evidence type="ECO:0000313" key="5">
    <source>
        <dbReference type="EMBL" id="MDO7788754.1"/>
    </source>
</evidence>
<dbReference type="PROSITE" id="PS50893">
    <property type="entry name" value="ABC_TRANSPORTER_2"/>
    <property type="match status" value="1"/>
</dbReference>
<dbReference type="PANTHER" id="PTHR42734">
    <property type="entry name" value="METAL TRANSPORT SYSTEM ATP-BINDING PROTEIN TM_0124-RELATED"/>
    <property type="match status" value="1"/>
</dbReference>
<keyword evidence="1" id="KW-0813">Transport</keyword>
<gene>
    <name evidence="5" type="ORF">P6N53_16110</name>
</gene>
<sequence>MSKQALIELRSLFFTYGCHPVLDNVNLEINHGESVGLLGPNGSGKTTLLKLILGQLRPHSGTVKVFGVEAHRLRERYRIGYVAQRATHFNTEFPATVREVVASGRVPRRGLFRLLTSQDYQRVDQALDMVGLSSMCNQPVGTLSGGQQQRVFIARAMVSEPEILIMDEPTVGIDSAAQASFYELLKKLNIKENITLLIVSHEMEGLSSVISRQVCLDKNLCSCNCHSYPAKKMQVSCSKRLAFQYAK</sequence>
<feature type="domain" description="ABC transporter" evidence="4">
    <location>
        <begin position="7"/>
        <end position="243"/>
    </location>
</feature>
<evidence type="ECO:0000259" key="4">
    <source>
        <dbReference type="PROSITE" id="PS50893"/>
    </source>
</evidence>
<keyword evidence="3 5" id="KW-0067">ATP-binding</keyword>